<dbReference type="AlphaFoldDB" id="A0A2M7R9D7"/>
<dbReference type="EMBL" id="PFMA01000066">
    <property type="protein sequence ID" value="PIY93264.1"/>
    <property type="molecule type" value="Genomic_DNA"/>
</dbReference>
<keyword evidence="8 10" id="KW-0482">Metalloprotease</keyword>
<evidence type="ECO:0000259" key="12">
    <source>
        <dbReference type="Pfam" id="PF01435"/>
    </source>
</evidence>
<proteinExistence type="inferred from homology"/>
<feature type="domain" description="Peptidase M48" evidence="12">
    <location>
        <begin position="77"/>
        <end position="128"/>
    </location>
</feature>
<dbReference type="PANTHER" id="PTHR43221:SF2">
    <property type="entry name" value="PROTEASE HTPX HOMOLOG"/>
    <property type="match status" value="1"/>
</dbReference>
<comment type="caution">
    <text evidence="13">The sequence shown here is derived from an EMBL/GenBank/DDBJ whole genome shotgun (WGS) entry which is preliminary data.</text>
</comment>
<name>A0A2M7R9D7_9BACT</name>
<feature type="non-terminal residue" evidence="13">
    <location>
        <position position="129"/>
    </location>
</feature>
<keyword evidence="9 11" id="KW-0472">Membrane</keyword>
<evidence type="ECO:0000313" key="14">
    <source>
        <dbReference type="Proteomes" id="UP000229449"/>
    </source>
</evidence>
<keyword evidence="6 10" id="KW-0862">Zinc</keyword>
<evidence type="ECO:0000256" key="4">
    <source>
        <dbReference type="ARBA" id="ARBA00022723"/>
    </source>
</evidence>
<dbReference type="PANTHER" id="PTHR43221">
    <property type="entry name" value="PROTEASE HTPX"/>
    <property type="match status" value="1"/>
</dbReference>
<evidence type="ECO:0000256" key="8">
    <source>
        <dbReference type="ARBA" id="ARBA00023049"/>
    </source>
</evidence>
<feature type="transmembrane region" description="Helical" evidence="11">
    <location>
        <begin position="12"/>
        <end position="30"/>
    </location>
</feature>
<keyword evidence="1" id="KW-1003">Cell membrane</keyword>
<dbReference type="InterPro" id="IPR001915">
    <property type="entry name" value="Peptidase_M48"/>
</dbReference>
<gene>
    <name evidence="13" type="ORF">COY69_02615</name>
</gene>
<dbReference type="Proteomes" id="UP000229449">
    <property type="component" value="Unassembled WGS sequence"/>
</dbReference>
<keyword evidence="7 11" id="KW-1133">Transmembrane helix</keyword>
<dbReference type="GO" id="GO:0046872">
    <property type="term" value="F:metal ion binding"/>
    <property type="evidence" value="ECO:0007669"/>
    <property type="project" value="UniProtKB-KW"/>
</dbReference>
<evidence type="ECO:0000256" key="9">
    <source>
        <dbReference type="ARBA" id="ARBA00023136"/>
    </source>
</evidence>
<evidence type="ECO:0000256" key="3">
    <source>
        <dbReference type="ARBA" id="ARBA00022692"/>
    </source>
</evidence>
<reference evidence="14" key="1">
    <citation type="submission" date="2017-09" db="EMBL/GenBank/DDBJ databases">
        <title>Depth-based differentiation of microbial function through sediment-hosted aquifers and enrichment of novel symbionts in the deep terrestrial subsurface.</title>
        <authorList>
            <person name="Probst A.J."/>
            <person name="Ladd B."/>
            <person name="Jarett J.K."/>
            <person name="Geller-Mcgrath D.E."/>
            <person name="Sieber C.M.K."/>
            <person name="Emerson J.B."/>
            <person name="Anantharaman K."/>
            <person name="Thomas B.C."/>
            <person name="Malmstrom R."/>
            <person name="Stieglmeier M."/>
            <person name="Klingl A."/>
            <person name="Woyke T."/>
            <person name="Ryan C.M."/>
            <person name="Banfield J.F."/>
        </authorList>
    </citation>
    <scope>NUCLEOTIDE SEQUENCE [LARGE SCALE GENOMIC DNA]</scope>
</reference>
<dbReference type="Pfam" id="PF01435">
    <property type="entry name" value="Peptidase_M48"/>
    <property type="match status" value="1"/>
</dbReference>
<dbReference type="InterPro" id="IPR050083">
    <property type="entry name" value="HtpX_protease"/>
</dbReference>
<protein>
    <submittedName>
        <fullName evidence="13">Zinc metalloprotease HtpX</fullName>
    </submittedName>
</protein>
<feature type="transmembrane region" description="Helical" evidence="11">
    <location>
        <begin position="36"/>
        <end position="57"/>
    </location>
</feature>
<dbReference type="GO" id="GO:0004222">
    <property type="term" value="F:metalloendopeptidase activity"/>
    <property type="evidence" value="ECO:0007669"/>
    <property type="project" value="InterPro"/>
</dbReference>
<comment type="similarity">
    <text evidence="10">Belongs to the peptidase M48 family.</text>
</comment>
<evidence type="ECO:0000256" key="1">
    <source>
        <dbReference type="ARBA" id="ARBA00022475"/>
    </source>
</evidence>
<comment type="cofactor">
    <cofactor evidence="10">
        <name>Zn(2+)</name>
        <dbReference type="ChEBI" id="CHEBI:29105"/>
    </cofactor>
    <text evidence="10">Binds 1 zinc ion per subunit.</text>
</comment>
<evidence type="ECO:0000256" key="10">
    <source>
        <dbReference type="RuleBase" id="RU003983"/>
    </source>
</evidence>
<keyword evidence="2 10" id="KW-0645">Protease</keyword>
<keyword evidence="5 10" id="KW-0378">Hydrolase</keyword>
<evidence type="ECO:0000256" key="6">
    <source>
        <dbReference type="ARBA" id="ARBA00022833"/>
    </source>
</evidence>
<evidence type="ECO:0000256" key="2">
    <source>
        <dbReference type="ARBA" id="ARBA00022670"/>
    </source>
</evidence>
<evidence type="ECO:0000313" key="13">
    <source>
        <dbReference type="EMBL" id="PIY93264.1"/>
    </source>
</evidence>
<organism evidence="13 14">
    <name type="scientific">Candidatus Magasanikbacteria bacterium CG_4_10_14_0_8_um_filter_32_14</name>
    <dbReference type="NCBI Taxonomy" id="1974640"/>
    <lineage>
        <taxon>Bacteria</taxon>
        <taxon>Candidatus Magasanikiibacteriota</taxon>
    </lineage>
</organism>
<evidence type="ECO:0000256" key="7">
    <source>
        <dbReference type="ARBA" id="ARBA00022989"/>
    </source>
</evidence>
<keyword evidence="4" id="KW-0479">Metal-binding</keyword>
<dbReference type="Gene3D" id="3.30.2010.10">
    <property type="entry name" value="Metalloproteases ('zincins'), catalytic domain"/>
    <property type="match status" value="1"/>
</dbReference>
<keyword evidence="3 11" id="KW-0812">Transmembrane</keyword>
<evidence type="ECO:0000256" key="5">
    <source>
        <dbReference type="ARBA" id="ARBA00022801"/>
    </source>
</evidence>
<dbReference type="GO" id="GO:0006508">
    <property type="term" value="P:proteolysis"/>
    <property type="evidence" value="ECO:0007669"/>
    <property type="project" value="UniProtKB-KW"/>
</dbReference>
<sequence>MYSQIESNKRKTTLLIIIFTMFIIAIGWFLNYYMDYGYGAVVFAMIVSVVMTLVSYYKGDSIALKSAGAVEINREADPYVYKMVENLAITSGIPMPKVYMINSPALNAFATGRDPQHASIAVTSGIVQA</sequence>
<evidence type="ECO:0000256" key="11">
    <source>
        <dbReference type="SAM" id="Phobius"/>
    </source>
</evidence>
<accession>A0A2M7R9D7</accession>